<proteinExistence type="predicted"/>
<comment type="caution">
    <text evidence="3">The sequence shown here is derived from an EMBL/GenBank/DDBJ whole genome shotgun (WGS) entry which is preliminary data.</text>
</comment>
<keyword evidence="4" id="KW-1185">Reference proteome</keyword>
<feature type="region of interest" description="Disordered" evidence="1">
    <location>
        <begin position="79"/>
        <end position="117"/>
    </location>
</feature>
<keyword evidence="2" id="KW-0472">Membrane</keyword>
<organism evidence="3 4">
    <name type="scientific">Kitasatospora nipponensis</name>
    <dbReference type="NCBI Taxonomy" id="258049"/>
    <lineage>
        <taxon>Bacteria</taxon>
        <taxon>Bacillati</taxon>
        <taxon>Actinomycetota</taxon>
        <taxon>Actinomycetes</taxon>
        <taxon>Kitasatosporales</taxon>
        <taxon>Streptomycetaceae</taxon>
        <taxon>Kitasatospora</taxon>
    </lineage>
</organism>
<feature type="transmembrane region" description="Helical" evidence="2">
    <location>
        <begin position="20"/>
        <end position="38"/>
    </location>
</feature>
<dbReference type="Proteomes" id="UP001500037">
    <property type="component" value="Unassembled WGS sequence"/>
</dbReference>
<evidence type="ECO:0000313" key="3">
    <source>
        <dbReference type="EMBL" id="GAA1220424.1"/>
    </source>
</evidence>
<reference evidence="4" key="1">
    <citation type="journal article" date="2019" name="Int. J. Syst. Evol. Microbiol.">
        <title>The Global Catalogue of Microorganisms (GCM) 10K type strain sequencing project: providing services to taxonomists for standard genome sequencing and annotation.</title>
        <authorList>
            <consortium name="The Broad Institute Genomics Platform"/>
            <consortium name="The Broad Institute Genome Sequencing Center for Infectious Disease"/>
            <person name="Wu L."/>
            <person name="Ma J."/>
        </authorList>
    </citation>
    <scope>NUCLEOTIDE SEQUENCE [LARGE SCALE GENOMIC DNA]</scope>
    <source>
        <strain evidence="4">JCM 13004</strain>
    </source>
</reference>
<keyword evidence="2" id="KW-0812">Transmembrane</keyword>
<dbReference type="RefSeq" id="WP_344439219.1">
    <property type="nucleotide sequence ID" value="NZ_BAAALF010000007.1"/>
</dbReference>
<dbReference type="Pfam" id="PF10745">
    <property type="entry name" value="DUF2530"/>
    <property type="match status" value="1"/>
</dbReference>
<name>A0ABP4GGC2_9ACTN</name>
<evidence type="ECO:0000256" key="2">
    <source>
        <dbReference type="SAM" id="Phobius"/>
    </source>
</evidence>
<sequence length="117" mass="12439">MPKTPLRPSPPPLEANDVAIVGGGTALWFLGFLVLLPFRDTLADHGHGDWPWVCLAGGLLGLIGLWYCRARRAAIERDRLRPGSDDVQAPGTADRTGATDRRDGTGDADGGSPRPQA</sequence>
<feature type="transmembrane region" description="Helical" evidence="2">
    <location>
        <begin position="50"/>
        <end position="68"/>
    </location>
</feature>
<evidence type="ECO:0000256" key="1">
    <source>
        <dbReference type="SAM" id="MobiDB-lite"/>
    </source>
</evidence>
<keyword evidence="2" id="KW-1133">Transmembrane helix</keyword>
<gene>
    <name evidence="3" type="ORF">GCM10009665_08120</name>
</gene>
<dbReference type="EMBL" id="BAAALF010000007">
    <property type="protein sequence ID" value="GAA1220424.1"/>
    <property type="molecule type" value="Genomic_DNA"/>
</dbReference>
<protein>
    <recommendedName>
        <fullName evidence="5">DUF2530 domain-containing protein</fullName>
    </recommendedName>
</protein>
<dbReference type="InterPro" id="IPR019681">
    <property type="entry name" value="DUF2530"/>
</dbReference>
<evidence type="ECO:0008006" key="5">
    <source>
        <dbReference type="Google" id="ProtNLM"/>
    </source>
</evidence>
<accession>A0ABP4GGC2</accession>
<evidence type="ECO:0000313" key="4">
    <source>
        <dbReference type="Proteomes" id="UP001500037"/>
    </source>
</evidence>